<sequence length="182" mass="20020">MDVPAQLTPEAANQLREGIDLLLGRWSALQMAILNEWGGRDTRPKAQQLSVNVYQWLIKPSEGLYVDELEDLLDDFMLSLNTEIDDGSIEEIAENLMIMHEECLVGNFASIGRLRQSVPTSNQQIQVVKGDEDDSDSASSSGDESMENADEDGLDAAPVAEPNVDADGWTVVSSRKNRGGRR</sequence>
<dbReference type="GO" id="GO:0006364">
    <property type="term" value="P:rRNA processing"/>
    <property type="evidence" value="ECO:0007669"/>
    <property type="project" value="UniProtKB-KW"/>
</dbReference>
<evidence type="ECO:0000256" key="1">
    <source>
        <dbReference type="ARBA" id="ARBA00006524"/>
    </source>
</evidence>
<dbReference type="InterPro" id="IPR019398">
    <property type="entry name" value="Pre-rRNA_process_TSR2"/>
</dbReference>
<dbReference type="Proteomes" id="UP001206925">
    <property type="component" value="Unassembled WGS sequence"/>
</dbReference>
<protein>
    <recommendedName>
        <fullName evidence="6">Pre-rRNA-processing protein TSR2 homolog</fullName>
    </recommendedName>
</protein>
<dbReference type="AlphaFoldDB" id="A0AAD5D3B7"/>
<name>A0AAD5D3B7_AMBAR</name>
<evidence type="ECO:0000313" key="4">
    <source>
        <dbReference type="EMBL" id="KAI7752684.1"/>
    </source>
</evidence>
<evidence type="ECO:0000313" key="5">
    <source>
        <dbReference type="Proteomes" id="UP001206925"/>
    </source>
</evidence>
<reference evidence="4" key="1">
    <citation type="submission" date="2022-06" db="EMBL/GenBank/DDBJ databases">
        <title>Uncovering the hologenomic basis of an extraordinary plant invasion.</title>
        <authorList>
            <person name="Bieker V.C."/>
            <person name="Martin M.D."/>
            <person name="Gilbert T."/>
            <person name="Hodgins K."/>
            <person name="Battlay P."/>
            <person name="Petersen B."/>
            <person name="Wilson J."/>
        </authorList>
    </citation>
    <scope>NUCLEOTIDE SEQUENCE</scope>
    <source>
        <strain evidence="4">AA19_3_7</strain>
        <tissue evidence="4">Leaf</tissue>
    </source>
</reference>
<evidence type="ECO:0000256" key="3">
    <source>
        <dbReference type="SAM" id="MobiDB-lite"/>
    </source>
</evidence>
<proteinExistence type="inferred from homology"/>
<gene>
    <name evidence="4" type="ORF">M8C21_029217</name>
</gene>
<dbReference type="Pfam" id="PF10273">
    <property type="entry name" value="WGG"/>
    <property type="match status" value="1"/>
</dbReference>
<accession>A0AAD5D3B7</accession>
<keyword evidence="2" id="KW-0698">rRNA processing</keyword>
<feature type="region of interest" description="Disordered" evidence="3">
    <location>
        <begin position="121"/>
        <end position="182"/>
    </location>
</feature>
<feature type="compositionally biased region" description="Acidic residues" evidence="3">
    <location>
        <begin position="144"/>
        <end position="154"/>
    </location>
</feature>
<evidence type="ECO:0008006" key="6">
    <source>
        <dbReference type="Google" id="ProtNLM"/>
    </source>
</evidence>
<dbReference type="EMBL" id="JAMZMK010005635">
    <property type="protein sequence ID" value="KAI7752684.1"/>
    <property type="molecule type" value="Genomic_DNA"/>
</dbReference>
<keyword evidence="5" id="KW-1185">Reference proteome</keyword>
<dbReference type="PANTHER" id="PTHR21250">
    <property type="entry name" value="PRE-RRNA-PROCESSING PROTEIN TSR2 HOMOLOG"/>
    <property type="match status" value="1"/>
</dbReference>
<comment type="similarity">
    <text evidence="1">Belongs to the TSR2 family.</text>
</comment>
<comment type="caution">
    <text evidence="4">The sequence shown here is derived from an EMBL/GenBank/DDBJ whole genome shotgun (WGS) entry which is preliminary data.</text>
</comment>
<evidence type="ECO:0000256" key="2">
    <source>
        <dbReference type="ARBA" id="ARBA00022552"/>
    </source>
</evidence>
<organism evidence="4 5">
    <name type="scientific">Ambrosia artemisiifolia</name>
    <name type="common">Common ragweed</name>
    <dbReference type="NCBI Taxonomy" id="4212"/>
    <lineage>
        <taxon>Eukaryota</taxon>
        <taxon>Viridiplantae</taxon>
        <taxon>Streptophyta</taxon>
        <taxon>Embryophyta</taxon>
        <taxon>Tracheophyta</taxon>
        <taxon>Spermatophyta</taxon>
        <taxon>Magnoliopsida</taxon>
        <taxon>eudicotyledons</taxon>
        <taxon>Gunneridae</taxon>
        <taxon>Pentapetalae</taxon>
        <taxon>asterids</taxon>
        <taxon>campanulids</taxon>
        <taxon>Asterales</taxon>
        <taxon>Asteraceae</taxon>
        <taxon>Asteroideae</taxon>
        <taxon>Heliantheae alliance</taxon>
        <taxon>Heliantheae</taxon>
        <taxon>Ambrosia</taxon>
    </lineage>
</organism>